<gene>
    <name evidence="1" type="ORF">HP397_06510</name>
</gene>
<dbReference type="Proteomes" id="UP000526184">
    <property type="component" value="Unassembled WGS sequence"/>
</dbReference>
<proteinExistence type="predicted"/>
<feature type="non-terminal residue" evidence="1">
    <location>
        <position position="1"/>
    </location>
</feature>
<accession>A0A7Z0PFV0</accession>
<reference evidence="1 2" key="1">
    <citation type="submission" date="2020-05" db="EMBL/GenBank/DDBJ databases">
        <title>Streptobacillus felis strain LHL191014123.</title>
        <authorList>
            <person name="Fawzy A."/>
            <person name="Rau J."/>
            <person name="Risse K."/>
            <person name="Schauerte N."/>
            <person name="Geiger C."/>
            <person name="Blom J."/>
            <person name="Imirzalioglu C."/>
            <person name="Falgenhauer J."/>
            <person name="Bach A."/>
            <person name="Herden C."/>
            <person name="Eisenberg T."/>
        </authorList>
    </citation>
    <scope>NUCLEOTIDE SEQUENCE [LARGE SCALE GENOMIC DNA]</scope>
    <source>
        <strain evidence="1 2">LHL191014123</strain>
    </source>
</reference>
<evidence type="ECO:0000313" key="1">
    <source>
        <dbReference type="EMBL" id="NYV28449.1"/>
    </source>
</evidence>
<name>A0A7Z0PFV0_9FUSO</name>
<dbReference type="AlphaFoldDB" id="A0A7Z0PFV0"/>
<comment type="caution">
    <text evidence="1">The sequence shown here is derived from an EMBL/GenBank/DDBJ whole genome shotgun (WGS) entry which is preliminary data.</text>
</comment>
<organism evidence="1 2">
    <name type="scientific">Streptobacillus felis</name>
    <dbReference type="NCBI Taxonomy" id="1384509"/>
    <lineage>
        <taxon>Bacteria</taxon>
        <taxon>Fusobacteriati</taxon>
        <taxon>Fusobacteriota</taxon>
        <taxon>Fusobacteriia</taxon>
        <taxon>Fusobacteriales</taxon>
        <taxon>Leptotrichiaceae</taxon>
        <taxon>Streptobacillus</taxon>
    </lineage>
</organism>
<dbReference type="RefSeq" id="WP_180136384.1">
    <property type="nucleotide sequence ID" value="NZ_JABMKT010000051.1"/>
</dbReference>
<sequence length="690" mass="76954">GLKTKDSTIEGSIKNLNVEEVKDEKTRNKVGLGFEVSIAFTGTPTGGNGELEFLDKREEKVHKRDIDLSKLEIERLTLKEEKANNHNIDYGLKVGTSGVSGRVGDLELSTGLVNAIMNPEEFKQKQEMASKDIESTFKGIKSKIDNNRNSVSDELTDIAYEEKRSLRELSNYHLNGEYLVNKINEKSAKDNTERKLLAKEIGFNDLKVYEKLTDENISEYSEGFQRRYYELKEKGEELRVAVDQHGNVYTFGDMSELEFKKALAREYGIHEEGRKTEEGKLLGATPGNIYSEYVINGSEEIEELPKDDVSSMPSDAEVVSDNLIKDFYKKVWSTIKENVPAGLITMDVYVSAKTLGKYVFKGAKLTAGQVVVLTVSVIDGLDEINKYVSCGTLYGDCDTLLKKFLGDDVYRVSKGVATFVGVTQIGKDVYTVAIKDGKIVEIGKKITDINELKAVLSGLKESGKKVLNKGKDLIQGGLKSDEILDTGKEILKNNIRKGYVTVKKTLQSKIDDILSISKENDVVILKNNISGELVSNNGYKVSYDTKKYANQINDIIKNGDITGQKTEKIVNGLLRDNPNLVVYNGKYGGNKGIDHLVYNKKTGEYWAIDSKQIAKAKTLESGGIKLSESAAQNTRQLSENWIEAVANKLPENEREFLEKIIKNKNYRTAVMGVNKKTGEIIFVPLIIKNK</sequence>
<keyword evidence="2" id="KW-1185">Reference proteome</keyword>
<protein>
    <submittedName>
        <fullName evidence="1">Uncharacterized protein</fullName>
    </submittedName>
</protein>
<dbReference type="CDD" id="cd20732">
    <property type="entry name" value="PoNe_FilH_DUF637_VENN-like"/>
    <property type="match status" value="1"/>
</dbReference>
<dbReference type="EMBL" id="JABMKT010000051">
    <property type="protein sequence ID" value="NYV28449.1"/>
    <property type="molecule type" value="Genomic_DNA"/>
</dbReference>
<evidence type="ECO:0000313" key="2">
    <source>
        <dbReference type="Proteomes" id="UP000526184"/>
    </source>
</evidence>